<reference evidence="9" key="1">
    <citation type="journal article" date="2020" name="Stud. Mycol.">
        <title>101 Dothideomycetes genomes: a test case for predicting lifestyles and emergence of pathogens.</title>
        <authorList>
            <person name="Haridas S."/>
            <person name="Albert R."/>
            <person name="Binder M."/>
            <person name="Bloem J."/>
            <person name="Labutti K."/>
            <person name="Salamov A."/>
            <person name="Andreopoulos B."/>
            <person name="Baker S."/>
            <person name="Barry K."/>
            <person name="Bills G."/>
            <person name="Bluhm B."/>
            <person name="Cannon C."/>
            <person name="Castanera R."/>
            <person name="Culley D."/>
            <person name="Daum C."/>
            <person name="Ezra D."/>
            <person name="Gonzalez J."/>
            <person name="Henrissat B."/>
            <person name="Kuo A."/>
            <person name="Liang C."/>
            <person name="Lipzen A."/>
            <person name="Lutzoni F."/>
            <person name="Magnuson J."/>
            <person name="Mondo S."/>
            <person name="Nolan M."/>
            <person name="Ohm R."/>
            <person name="Pangilinan J."/>
            <person name="Park H.-J."/>
            <person name="Ramirez L."/>
            <person name="Alfaro M."/>
            <person name="Sun H."/>
            <person name="Tritt A."/>
            <person name="Yoshinaga Y."/>
            <person name="Zwiers L.-H."/>
            <person name="Turgeon B."/>
            <person name="Goodwin S."/>
            <person name="Spatafora J."/>
            <person name="Crous P."/>
            <person name="Grigoriev I."/>
        </authorList>
    </citation>
    <scope>NUCLEOTIDE SEQUENCE</scope>
    <source>
        <strain evidence="9">CBS 133067</strain>
    </source>
</reference>
<comment type="cofactor">
    <cofactor evidence="1">
        <name>Zn(2+)</name>
        <dbReference type="ChEBI" id="CHEBI:29105"/>
    </cofactor>
</comment>
<evidence type="ECO:0000313" key="9">
    <source>
        <dbReference type="EMBL" id="KAF2096879.1"/>
    </source>
</evidence>
<dbReference type="Pfam" id="PF00107">
    <property type="entry name" value="ADH_zinc_N"/>
    <property type="match status" value="1"/>
</dbReference>
<comment type="caution">
    <text evidence="9">The sequence shown here is derived from an EMBL/GenBank/DDBJ whole genome shotgun (WGS) entry which is preliminary data.</text>
</comment>
<comment type="similarity">
    <text evidence="2">Belongs to the zinc-containing alcohol dehydrogenase family.</text>
</comment>
<feature type="domain" description="Alcohol dehydrogenase-like N-terminal" evidence="8">
    <location>
        <begin position="35"/>
        <end position="161"/>
    </location>
</feature>
<keyword evidence="6" id="KW-0520">NAD</keyword>
<dbReference type="Proteomes" id="UP000799772">
    <property type="component" value="Unassembled WGS sequence"/>
</dbReference>
<dbReference type="GO" id="GO:0004022">
    <property type="term" value="F:alcohol dehydrogenase (NAD+) activity"/>
    <property type="evidence" value="ECO:0007669"/>
    <property type="project" value="TreeGrafter"/>
</dbReference>
<dbReference type="Gene3D" id="3.90.180.10">
    <property type="entry name" value="Medium-chain alcohol dehydrogenases, catalytic domain"/>
    <property type="match status" value="1"/>
</dbReference>
<accession>A0A9P4M8J4</accession>
<evidence type="ECO:0000256" key="5">
    <source>
        <dbReference type="ARBA" id="ARBA00023002"/>
    </source>
</evidence>
<dbReference type="InterPro" id="IPR036291">
    <property type="entry name" value="NAD(P)-bd_dom_sf"/>
</dbReference>
<evidence type="ECO:0000259" key="7">
    <source>
        <dbReference type="Pfam" id="PF00107"/>
    </source>
</evidence>
<keyword evidence="10" id="KW-1185">Reference proteome</keyword>
<dbReference type="InterPro" id="IPR011032">
    <property type="entry name" value="GroES-like_sf"/>
</dbReference>
<dbReference type="GO" id="GO:0005737">
    <property type="term" value="C:cytoplasm"/>
    <property type="evidence" value="ECO:0007669"/>
    <property type="project" value="TreeGrafter"/>
</dbReference>
<gene>
    <name evidence="9" type="ORF">NA57DRAFT_42302</name>
</gene>
<dbReference type="OrthoDB" id="256333at2759"/>
<dbReference type="FunFam" id="3.40.50.720:FF:000039">
    <property type="entry name" value="Alcohol dehydrogenase AdhP"/>
    <property type="match status" value="1"/>
</dbReference>
<dbReference type="InterPro" id="IPR013154">
    <property type="entry name" value="ADH-like_N"/>
</dbReference>
<keyword evidence="5" id="KW-0560">Oxidoreductase</keyword>
<dbReference type="SUPFAM" id="SSF50129">
    <property type="entry name" value="GroES-like"/>
    <property type="match status" value="1"/>
</dbReference>
<dbReference type="PANTHER" id="PTHR42940:SF8">
    <property type="entry name" value="VACUOLAR PROTEIN SORTING-ASSOCIATED PROTEIN 11"/>
    <property type="match status" value="1"/>
</dbReference>
<feature type="domain" description="Alcohol dehydrogenase-like C-terminal" evidence="7">
    <location>
        <begin position="201"/>
        <end position="337"/>
    </location>
</feature>
<name>A0A9P4M8J4_9PEZI</name>
<proteinExistence type="inferred from homology"/>
<dbReference type="Pfam" id="PF08240">
    <property type="entry name" value="ADH_N"/>
    <property type="match status" value="1"/>
</dbReference>
<dbReference type="InterPro" id="IPR013149">
    <property type="entry name" value="ADH-like_C"/>
</dbReference>
<dbReference type="AlphaFoldDB" id="A0A9P4M8J4"/>
<dbReference type="EMBL" id="ML978129">
    <property type="protein sequence ID" value="KAF2096879.1"/>
    <property type="molecule type" value="Genomic_DNA"/>
</dbReference>
<dbReference type="GO" id="GO:0046872">
    <property type="term" value="F:metal ion binding"/>
    <property type="evidence" value="ECO:0007669"/>
    <property type="project" value="UniProtKB-KW"/>
</dbReference>
<evidence type="ECO:0000256" key="1">
    <source>
        <dbReference type="ARBA" id="ARBA00001947"/>
    </source>
</evidence>
<keyword evidence="3" id="KW-0479">Metal-binding</keyword>
<keyword evidence="4" id="KW-0862">Zinc</keyword>
<dbReference type="SUPFAM" id="SSF51735">
    <property type="entry name" value="NAD(P)-binding Rossmann-fold domains"/>
    <property type="match status" value="1"/>
</dbReference>
<evidence type="ECO:0000256" key="3">
    <source>
        <dbReference type="ARBA" id="ARBA00022723"/>
    </source>
</evidence>
<sequence>MTVPEIPRTMKAQFLDAYRQPYSFRDAEVPATSSPHDLLVKVDAAGYCHTDATLVAGHFAPNPPSFPHIGCHEFAGTVVKLSEGASPAAKNFPVGTRVGIPSCSFHPCGTCFECTKEAGPDSDAPGYSVYCAHALSIGVDQHGGFAEYALADARQVVKIPDGFSSVDTAPMMCAGMTIYAALKKCDPQPGRTVGIMGCGGGLGHLGLQFATKMGMAVVGVDAADQPVELAESLSTGAWIVDARKETANAVVKELGRREGKKDRGEMGVDCIVILTESQKAFDYGVQLVKNHGTVVVVSYPVNGFNISAMDIVARKISFVGCLLSSNKLATEMLEFAANNGVKAVQRRYPLSDLNRLVEEYHRTPGGKLVVDMSM</sequence>
<dbReference type="PANTHER" id="PTHR42940">
    <property type="entry name" value="ALCOHOL DEHYDROGENASE 1-RELATED"/>
    <property type="match status" value="1"/>
</dbReference>
<evidence type="ECO:0000256" key="2">
    <source>
        <dbReference type="ARBA" id="ARBA00008072"/>
    </source>
</evidence>
<organism evidence="9 10">
    <name type="scientific">Rhizodiscina lignyota</name>
    <dbReference type="NCBI Taxonomy" id="1504668"/>
    <lineage>
        <taxon>Eukaryota</taxon>
        <taxon>Fungi</taxon>
        <taxon>Dikarya</taxon>
        <taxon>Ascomycota</taxon>
        <taxon>Pezizomycotina</taxon>
        <taxon>Dothideomycetes</taxon>
        <taxon>Pleosporomycetidae</taxon>
        <taxon>Aulographales</taxon>
        <taxon>Rhizodiscinaceae</taxon>
        <taxon>Rhizodiscina</taxon>
    </lineage>
</organism>
<dbReference type="Gene3D" id="3.40.50.720">
    <property type="entry name" value="NAD(P)-binding Rossmann-like Domain"/>
    <property type="match status" value="1"/>
</dbReference>
<evidence type="ECO:0000313" key="10">
    <source>
        <dbReference type="Proteomes" id="UP000799772"/>
    </source>
</evidence>
<evidence type="ECO:0000256" key="4">
    <source>
        <dbReference type="ARBA" id="ARBA00022833"/>
    </source>
</evidence>
<evidence type="ECO:0000259" key="8">
    <source>
        <dbReference type="Pfam" id="PF08240"/>
    </source>
</evidence>
<evidence type="ECO:0000256" key="6">
    <source>
        <dbReference type="ARBA" id="ARBA00023027"/>
    </source>
</evidence>
<protein>
    <submittedName>
        <fullName evidence="9">GroES-like protein</fullName>
    </submittedName>
</protein>